<evidence type="ECO:0000313" key="4">
    <source>
        <dbReference type="Proteomes" id="UP001431217"/>
    </source>
</evidence>
<keyword evidence="2" id="KW-0732">Signal</keyword>
<keyword evidence="4" id="KW-1185">Reference proteome</keyword>
<feature type="region of interest" description="Disordered" evidence="1">
    <location>
        <begin position="157"/>
        <end position="231"/>
    </location>
</feature>
<feature type="chain" id="PRO_5046664148" evidence="2">
    <location>
        <begin position="24"/>
        <end position="231"/>
    </location>
</feature>
<evidence type="ECO:0000256" key="2">
    <source>
        <dbReference type="SAM" id="SignalP"/>
    </source>
</evidence>
<accession>A0ABT0MIQ0</accession>
<feature type="compositionally biased region" description="Low complexity" evidence="1">
    <location>
        <begin position="175"/>
        <end position="214"/>
    </location>
</feature>
<sequence length="231" mass="24744">MTGMIKSAVLAIALAAAAGTVQAQDFRFGWNPRTGDMWVDQRLGDINDYGYRHRDPFIDEMVVHYGAPRVLVRELLIDRRWAPGDVYYACSIAHILGIPCRNVVEVWDRDHGQGWGAVAKRMGIKPGSAEFHRLKKGFVPTYDRWGRTIVLDADLRRDFPNRGNGAKGGAGHGNSGKSSSTHGSSGKSSPQGNSGKSSSQGNSGKPSKPSSHGAGKSGQDKGGGKGNGKNK</sequence>
<dbReference type="Proteomes" id="UP001431217">
    <property type="component" value="Unassembled WGS sequence"/>
</dbReference>
<proteinExistence type="predicted"/>
<dbReference type="RefSeq" id="WP_249473366.1">
    <property type="nucleotide sequence ID" value="NZ_JAMBEP010000001.1"/>
</dbReference>
<organism evidence="3 4">
    <name type="scientific">Luteimonas galliterrae</name>
    <dbReference type="NCBI Taxonomy" id="2940486"/>
    <lineage>
        <taxon>Bacteria</taxon>
        <taxon>Pseudomonadati</taxon>
        <taxon>Pseudomonadota</taxon>
        <taxon>Gammaproteobacteria</taxon>
        <taxon>Lysobacterales</taxon>
        <taxon>Lysobacteraceae</taxon>
        <taxon>Luteimonas</taxon>
    </lineage>
</organism>
<dbReference type="EMBL" id="JAMBEP010000001">
    <property type="protein sequence ID" value="MCL1634747.1"/>
    <property type="molecule type" value="Genomic_DNA"/>
</dbReference>
<evidence type="ECO:0000256" key="1">
    <source>
        <dbReference type="SAM" id="MobiDB-lite"/>
    </source>
</evidence>
<name>A0ABT0MIQ0_9GAMM</name>
<comment type="caution">
    <text evidence="3">The sequence shown here is derived from an EMBL/GenBank/DDBJ whole genome shotgun (WGS) entry which is preliminary data.</text>
</comment>
<feature type="signal peptide" evidence="2">
    <location>
        <begin position="1"/>
        <end position="23"/>
    </location>
</feature>
<feature type="compositionally biased region" description="Gly residues" evidence="1">
    <location>
        <begin position="165"/>
        <end position="174"/>
    </location>
</feature>
<protein>
    <submittedName>
        <fullName evidence="3">Uncharacterized protein</fullName>
    </submittedName>
</protein>
<evidence type="ECO:0000313" key="3">
    <source>
        <dbReference type="EMBL" id="MCL1634747.1"/>
    </source>
</evidence>
<gene>
    <name evidence="3" type="ORF">M2650_08905</name>
</gene>
<reference evidence="3 4" key="1">
    <citation type="submission" date="2022-05" db="EMBL/GenBank/DDBJ databases">
        <title>Luteimonas sp. SX5, whole genome shotgun sequencing project.</title>
        <authorList>
            <person name="Zhao G."/>
            <person name="Shen L."/>
        </authorList>
    </citation>
    <scope>NUCLEOTIDE SEQUENCE [LARGE SCALE GENOMIC DNA]</scope>
    <source>
        <strain evidence="3 4">SX5</strain>
    </source>
</reference>